<dbReference type="KEGG" id="cbar:PATL70BA_2103"/>
<organism evidence="1 2">
    <name type="scientific">Petrocella atlantisensis</name>
    <dbReference type="NCBI Taxonomy" id="2173034"/>
    <lineage>
        <taxon>Bacteria</taxon>
        <taxon>Bacillati</taxon>
        <taxon>Bacillota</taxon>
        <taxon>Clostridia</taxon>
        <taxon>Lachnospirales</taxon>
        <taxon>Vallitaleaceae</taxon>
        <taxon>Petrocella</taxon>
    </lineage>
</organism>
<proteinExistence type="predicted"/>
<dbReference type="EMBL" id="LR130778">
    <property type="protein sequence ID" value="VDN47987.1"/>
    <property type="molecule type" value="Genomic_DNA"/>
</dbReference>
<keyword evidence="2" id="KW-1185">Reference proteome</keyword>
<accession>A0A3P7PW56</accession>
<dbReference type="OrthoDB" id="2048196at2"/>
<dbReference type="Proteomes" id="UP000279029">
    <property type="component" value="Chromosome"/>
</dbReference>
<dbReference type="RefSeq" id="WP_125137204.1">
    <property type="nucleotide sequence ID" value="NZ_LR130778.1"/>
</dbReference>
<sequence length="276" mass="32632">MKKKSVEATIYSMDLLDIKYAVCHLTQTHYEDDTFEYVFKPYYQVIDLLTPETFQGIPGLNLELRKETYLRENKIPTFIYERVPQENREDLWTYLDEAGLEYMDPLEWLIRTDYQYTGDNLVVDQYVEPDTQLSTKNIYPGQSFVFDRVTDIGRNNYQRLKILLDIIVKCATLKAGDFYIDDSNRKVIYALIYPLYIVEQSKRRKKQEVGIEIAKKQKKYIGRKKVAVSIPLLAEMIDKLEEKEITVKDAMVKLGISSRSTFYRRIKEFKENSVDK</sequence>
<name>A0A3P7PW56_9FIRM</name>
<gene>
    <name evidence="1" type="ORF">PATL70BA_2103</name>
</gene>
<evidence type="ECO:0000313" key="1">
    <source>
        <dbReference type="EMBL" id="VDN47987.1"/>
    </source>
</evidence>
<evidence type="ECO:0000313" key="2">
    <source>
        <dbReference type="Proteomes" id="UP000279029"/>
    </source>
</evidence>
<dbReference type="AlphaFoldDB" id="A0A3P7PW56"/>
<reference evidence="1 2" key="1">
    <citation type="submission" date="2018-09" db="EMBL/GenBank/DDBJ databases">
        <authorList>
            <person name="Postec A."/>
        </authorList>
    </citation>
    <scope>NUCLEOTIDE SEQUENCE [LARGE SCALE GENOMIC DNA]</scope>
    <source>
        <strain evidence="1">70B-A</strain>
    </source>
</reference>
<protein>
    <submittedName>
        <fullName evidence="1">Uncharacterized protein</fullName>
    </submittedName>
</protein>